<dbReference type="OrthoDB" id="5394387at2"/>
<dbReference type="Gene3D" id="1.10.443.10">
    <property type="entry name" value="Intergrase catalytic core"/>
    <property type="match status" value="1"/>
</dbReference>
<dbReference type="EMBL" id="CABPRZ010000009">
    <property type="protein sequence ID" value="VVE10515.1"/>
    <property type="molecule type" value="Genomic_DNA"/>
</dbReference>
<dbReference type="InterPro" id="IPR013762">
    <property type="entry name" value="Integrase-like_cat_sf"/>
</dbReference>
<dbReference type="InterPro" id="IPR002104">
    <property type="entry name" value="Integrase_catalytic"/>
</dbReference>
<dbReference type="GO" id="GO:0015074">
    <property type="term" value="P:DNA integration"/>
    <property type="evidence" value="ECO:0007669"/>
    <property type="project" value="InterPro"/>
</dbReference>
<sequence length="275" mass="31105">MGDAHRHLIRSRQTAVVYEDCVSNFLAFRSTGKVPAEGPFLRAEADEFLFLNSLVWQQKTLDQHRQALNKVLCIELPRYRASVPTFVRSRAYTNDEINLIVSQMSQRHALSARLISATGMRAFELLSLSDVDKCSPSPDRPWRSDLFSGLTNFVRCTTVGKGGLARSVAIPKVMYEEINQLRFVWPTIVSDRRKSYTPTFDLAAGQALSLAFTRASQKALGFSFGIHGLRHSYVQRRLNELQGQGFTFLESLEVCAQEVGHFRKDITLHYTTVRG</sequence>
<dbReference type="PROSITE" id="PS51898">
    <property type="entry name" value="TYR_RECOMBINASE"/>
    <property type="match status" value="1"/>
</dbReference>
<feature type="domain" description="Tyr recombinase" evidence="2">
    <location>
        <begin position="87"/>
        <end position="275"/>
    </location>
</feature>
<organism evidence="3 4">
    <name type="scientific">Pandoraea terrae</name>
    <dbReference type="NCBI Taxonomy" id="1537710"/>
    <lineage>
        <taxon>Bacteria</taxon>
        <taxon>Pseudomonadati</taxon>
        <taxon>Pseudomonadota</taxon>
        <taxon>Betaproteobacteria</taxon>
        <taxon>Burkholderiales</taxon>
        <taxon>Burkholderiaceae</taxon>
        <taxon>Pandoraea</taxon>
    </lineage>
</organism>
<dbReference type="GO" id="GO:0006310">
    <property type="term" value="P:DNA recombination"/>
    <property type="evidence" value="ECO:0007669"/>
    <property type="project" value="UniProtKB-KW"/>
</dbReference>
<accession>A0A5E4VHM0</accession>
<keyword evidence="1" id="KW-0233">DNA recombination</keyword>
<proteinExistence type="predicted"/>
<dbReference type="GO" id="GO:0003677">
    <property type="term" value="F:DNA binding"/>
    <property type="evidence" value="ECO:0007669"/>
    <property type="project" value="InterPro"/>
</dbReference>
<evidence type="ECO:0000259" key="2">
    <source>
        <dbReference type="PROSITE" id="PS51898"/>
    </source>
</evidence>
<reference evidence="3 4" key="1">
    <citation type="submission" date="2019-08" db="EMBL/GenBank/DDBJ databases">
        <authorList>
            <person name="Peeters C."/>
        </authorList>
    </citation>
    <scope>NUCLEOTIDE SEQUENCE [LARGE SCALE GENOMIC DNA]</scope>
    <source>
        <strain evidence="3 4">LMG 30175</strain>
    </source>
</reference>
<keyword evidence="4" id="KW-1185">Reference proteome</keyword>
<evidence type="ECO:0000313" key="4">
    <source>
        <dbReference type="Proteomes" id="UP000414233"/>
    </source>
</evidence>
<dbReference type="SUPFAM" id="SSF56349">
    <property type="entry name" value="DNA breaking-rejoining enzymes"/>
    <property type="match status" value="1"/>
</dbReference>
<evidence type="ECO:0000313" key="3">
    <source>
        <dbReference type="EMBL" id="VVE10515.1"/>
    </source>
</evidence>
<name>A0A5E4VHM0_9BURK</name>
<gene>
    <name evidence="3" type="ORF">PTE30175_02536</name>
</gene>
<dbReference type="InterPro" id="IPR011010">
    <property type="entry name" value="DNA_brk_join_enz"/>
</dbReference>
<protein>
    <recommendedName>
        <fullName evidence="2">Tyr recombinase domain-containing protein</fullName>
    </recommendedName>
</protein>
<dbReference type="AlphaFoldDB" id="A0A5E4VHM0"/>
<dbReference type="Proteomes" id="UP000414233">
    <property type="component" value="Unassembled WGS sequence"/>
</dbReference>
<evidence type="ECO:0000256" key="1">
    <source>
        <dbReference type="ARBA" id="ARBA00023172"/>
    </source>
</evidence>
<dbReference type="RefSeq" id="WP_150697395.1">
    <property type="nucleotide sequence ID" value="NZ_CABPRZ010000009.1"/>
</dbReference>